<dbReference type="AlphaFoldDB" id="A0AA88HJ14"/>
<gene>
    <name evidence="4" type="ORF">QYM36_015985</name>
</gene>
<evidence type="ECO:0000313" key="4">
    <source>
        <dbReference type="EMBL" id="KAK2705817.1"/>
    </source>
</evidence>
<dbReference type="InterPro" id="IPR036322">
    <property type="entry name" value="WD40_repeat_dom_sf"/>
</dbReference>
<evidence type="ECO:0000256" key="2">
    <source>
        <dbReference type="ARBA" id="ARBA00022737"/>
    </source>
</evidence>
<feature type="repeat" description="WD" evidence="3">
    <location>
        <begin position="115"/>
        <end position="146"/>
    </location>
</feature>
<evidence type="ECO:0008006" key="6">
    <source>
        <dbReference type="Google" id="ProtNLM"/>
    </source>
</evidence>
<dbReference type="PANTHER" id="PTHR18763">
    <property type="entry name" value="WD-REPEAT PROTEIN 18"/>
    <property type="match status" value="1"/>
</dbReference>
<dbReference type="EMBL" id="JAVRJZ010000020">
    <property type="protein sequence ID" value="KAK2705818.1"/>
    <property type="molecule type" value="Genomic_DNA"/>
</dbReference>
<dbReference type="InterPro" id="IPR001680">
    <property type="entry name" value="WD40_rpt"/>
</dbReference>
<evidence type="ECO:0000256" key="1">
    <source>
        <dbReference type="ARBA" id="ARBA00022574"/>
    </source>
</evidence>
<evidence type="ECO:0000313" key="5">
    <source>
        <dbReference type="Proteomes" id="UP001187531"/>
    </source>
</evidence>
<organism evidence="4 5">
    <name type="scientific">Artemia franciscana</name>
    <name type="common">Brine shrimp</name>
    <name type="synonym">Artemia sanfranciscana</name>
    <dbReference type="NCBI Taxonomy" id="6661"/>
    <lineage>
        <taxon>Eukaryota</taxon>
        <taxon>Metazoa</taxon>
        <taxon>Ecdysozoa</taxon>
        <taxon>Arthropoda</taxon>
        <taxon>Crustacea</taxon>
        <taxon>Branchiopoda</taxon>
        <taxon>Anostraca</taxon>
        <taxon>Artemiidae</taxon>
        <taxon>Artemia</taxon>
    </lineage>
</organism>
<keyword evidence="1 3" id="KW-0853">WD repeat</keyword>
<protein>
    <recommendedName>
        <fullName evidence="6">WD repeat-containing protein 18</fullName>
    </recommendedName>
</protein>
<dbReference type="InterPro" id="IPR019775">
    <property type="entry name" value="WD40_repeat_CS"/>
</dbReference>
<dbReference type="SUPFAM" id="SSF50978">
    <property type="entry name" value="WD40 repeat-like"/>
    <property type="match status" value="1"/>
</dbReference>
<dbReference type="Proteomes" id="UP001187531">
    <property type="component" value="Unassembled WGS sequence"/>
</dbReference>
<dbReference type="SMART" id="SM00320">
    <property type="entry name" value="WD40"/>
    <property type="match status" value="5"/>
</dbReference>
<dbReference type="GO" id="GO:0006364">
    <property type="term" value="P:rRNA processing"/>
    <property type="evidence" value="ECO:0007669"/>
    <property type="project" value="TreeGrafter"/>
</dbReference>
<dbReference type="PROSITE" id="PS00678">
    <property type="entry name" value="WD_REPEATS_1"/>
    <property type="match status" value="1"/>
</dbReference>
<dbReference type="Pfam" id="PF00400">
    <property type="entry name" value="WD40"/>
    <property type="match status" value="2"/>
</dbReference>
<dbReference type="PROSITE" id="PS50294">
    <property type="entry name" value="WD_REPEATS_REGION"/>
    <property type="match status" value="2"/>
</dbReference>
<dbReference type="GO" id="GO:0006261">
    <property type="term" value="P:DNA-templated DNA replication"/>
    <property type="evidence" value="ECO:0007669"/>
    <property type="project" value="TreeGrafter"/>
</dbReference>
<dbReference type="InterPro" id="IPR045227">
    <property type="entry name" value="WDR18/Ipi3/RID3"/>
</dbReference>
<accession>A0AA88HJ14</accession>
<comment type="caution">
    <text evidence="4">The sequence shown here is derived from an EMBL/GenBank/DDBJ whole genome shotgun (WGS) entry which is preliminary data.</text>
</comment>
<sequence length="424" mass="46670">MARKEVLFVTEASGLVQNIQALDKFENQICVFKGGSSGSHSLCFVGDTYVLSAEKNKPLIQVWSLNRVSQQTIRIVTPAPVLSLAVDPSGSFCAGSCGEKILIWQLSTGHLVKTVTRHYQDVTTLKFSDCGGFLLSGGGEGAVNVWLLSDLVDQIGGNQVPEPHFSFAHHAVAVADIWIGFGGSRSRFASCSGDQTCNLYDLTSGTLLLKLIFDVGLKCVTSDIIESSLFLGSVDGRIFQVNLHPPPRVVECHITSESEELKKKTFFGHTGPITCLTVSRDGTLIASGSTDNSVILWDISSKNRLRTFLQKGAITNLKFRLMSRNMERDTLKQSHVIASFKRQYEDNPCNIAEVVMASKMIEENVTLDDVRETPGNPSVPELQNEIDELKAEKEMLYQICVKEVLNKCNSDAKKHQKKKKKKSP</sequence>
<dbReference type="GO" id="GO:0005656">
    <property type="term" value="C:nuclear pre-replicative complex"/>
    <property type="evidence" value="ECO:0007669"/>
    <property type="project" value="TreeGrafter"/>
</dbReference>
<keyword evidence="2" id="KW-0677">Repeat</keyword>
<keyword evidence="5" id="KW-1185">Reference proteome</keyword>
<dbReference type="Gene3D" id="2.130.10.10">
    <property type="entry name" value="YVTN repeat-like/Quinoprotein amine dehydrogenase"/>
    <property type="match status" value="2"/>
</dbReference>
<dbReference type="PANTHER" id="PTHR18763:SF0">
    <property type="entry name" value="WD REPEAT-CONTAINING PROTEIN 18"/>
    <property type="match status" value="1"/>
</dbReference>
<dbReference type="GO" id="GO:0120330">
    <property type="term" value="C:rixosome complex"/>
    <property type="evidence" value="ECO:0007669"/>
    <property type="project" value="TreeGrafter"/>
</dbReference>
<dbReference type="PROSITE" id="PS50082">
    <property type="entry name" value="WD_REPEATS_2"/>
    <property type="match status" value="2"/>
</dbReference>
<name>A0AA88HJ14_ARTSF</name>
<feature type="repeat" description="WD" evidence="3">
    <location>
        <begin position="266"/>
        <end position="307"/>
    </location>
</feature>
<evidence type="ECO:0000256" key="3">
    <source>
        <dbReference type="PROSITE-ProRule" id="PRU00221"/>
    </source>
</evidence>
<dbReference type="InterPro" id="IPR015943">
    <property type="entry name" value="WD40/YVTN_repeat-like_dom_sf"/>
</dbReference>
<proteinExistence type="predicted"/>
<reference evidence="4" key="1">
    <citation type="submission" date="2023-07" db="EMBL/GenBank/DDBJ databases">
        <title>Chromosome-level genome assembly of Artemia franciscana.</title>
        <authorList>
            <person name="Jo E."/>
        </authorList>
    </citation>
    <scope>NUCLEOTIDE SEQUENCE</scope>
    <source>
        <tissue evidence="4">Whole body</tissue>
    </source>
</reference>
<dbReference type="EMBL" id="JAVRJZ010000020">
    <property type="protein sequence ID" value="KAK2705817.1"/>
    <property type="molecule type" value="Genomic_DNA"/>
</dbReference>
<dbReference type="EMBL" id="JAVRJZ010000020">
    <property type="protein sequence ID" value="KAK2705816.1"/>
    <property type="molecule type" value="Genomic_DNA"/>
</dbReference>